<protein>
    <submittedName>
        <fullName evidence="1">Uncharacterized protein</fullName>
    </submittedName>
</protein>
<name>A0AAD7NJ82_9AGAR</name>
<dbReference type="AlphaFoldDB" id="A0AAD7NJ82"/>
<evidence type="ECO:0000313" key="1">
    <source>
        <dbReference type="EMBL" id="KAJ7762683.1"/>
    </source>
</evidence>
<organism evidence="1 2">
    <name type="scientific">Mycena metata</name>
    <dbReference type="NCBI Taxonomy" id="1033252"/>
    <lineage>
        <taxon>Eukaryota</taxon>
        <taxon>Fungi</taxon>
        <taxon>Dikarya</taxon>
        <taxon>Basidiomycota</taxon>
        <taxon>Agaricomycotina</taxon>
        <taxon>Agaricomycetes</taxon>
        <taxon>Agaricomycetidae</taxon>
        <taxon>Agaricales</taxon>
        <taxon>Marasmiineae</taxon>
        <taxon>Mycenaceae</taxon>
        <taxon>Mycena</taxon>
    </lineage>
</organism>
<keyword evidence="2" id="KW-1185">Reference proteome</keyword>
<dbReference type="Proteomes" id="UP001215598">
    <property type="component" value="Unassembled WGS sequence"/>
</dbReference>
<proteinExistence type="predicted"/>
<gene>
    <name evidence="1" type="ORF">B0H16DRAFT_1455706</name>
</gene>
<reference evidence="1" key="1">
    <citation type="submission" date="2023-03" db="EMBL/GenBank/DDBJ databases">
        <title>Massive genome expansion in bonnet fungi (Mycena s.s.) driven by repeated elements and novel gene families across ecological guilds.</title>
        <authorList>
            <consortium name="Lawrence Berkeley National Laboratory"/>
            <person name="Harder C.B."/>
            <person name="Miyauchi S."/>
            <person name="Viragh M."/>
            <person name="Kuo A."/>
            <person name="Thoen E."/>
            <person name="Andreopoulos B."/>
            <person name="Lu D."/>
            <person name="Skrede I."/>
            <person name="Drula E."/>
            <person name="Henrissat B."/>
            <person name="Morin E."/>
            <person name="Kohler A."/>
            <person name="Barry K."/>
            <person name="LaButti K."/>
            <person name="Morin E."/>
            <person name="Salamov A."/>
            <person name="Lipzen A."/>
            <person name="Mereny Z."/>
            <person name="Hegedus B."/>
            <person name="Baldrian P."/>
            <person name="Stursova M."/>
            <person name="Weitz H."/>
            <person name="Taylor A."/>
            <person name="Grigoriev I.V."/>
            <person name="Nagy L.G."/>
            <person name="Martin F."/>
            <person name="Kauserud H."/>
        </authorList>
    </citation>
    <scope>NUCLEOTIDE SEQUENCE</scope>
    <source>
        <strain evidence="1">CBHHK182m</strain>
    </source>
</reference>
<dbReference type="EMBL" id="JARKIB010000032">
    <property type="protein sequence ID" value="KAJ7762683.1"/>
    <property type="molecule type" value="Genomic_DNA"/>
</dbReference>
<sequence length="163" mass="18097">METSPPAVFFVLRYPNPLLGQEKGYKSCSRVSGRQLEDSVGVNSKTLGVNAAALKYRTSARTLSCIPYTGGCRSIARFGWNFPIAFDLEADRPCRIPYQLNSPEFGVTGDCICQNTYFSLTACRCGDEFVAPPLWNIALNSELGSDRKKESDSGRLHRKLLKF</sequence>
<accession>A0AAD7NJ82</accession>
<comment type="caution">
    <text evidence="1">The sequence shown here is derived from an EMBL/GenBank/DDBJ whole genome shotgun (WGS) entry which is preliminary data.</text>
</comment>
<evidence type="ECO:0000313" key="2">
    <source>
        <dbReference type="Proteomes" id="UP001215598"/>
    </source>
</evidence>